<dbReference type="PROSITE" id="PS01154">
    <property type="entry name" value="RNA_POL_L_13KD"/>
    <property type="match status" value="1"/>
</dbReference>
<dbReference type="GO" id="GO:0006366">
    <property type="term" value="P:transcription by RNA polymerase II"/>
    <property type="evidence" value="ECO:0007669"/>
    <property type="project" value="InterPro"/>
</dbReference>
<dbReference type="InterPro" id="IPR009025">
    <property type="entry name" value="RBP11-like_dimer"/>
</dbReference>
<dbReference type="PANTHER" id="PTHR13946">
    <property type="entry name" value="DNA-DIRECTED RNA POLYMERASE I,II,III"/>
    <property type="match status" value="1"/>
</dbReference>
<dbReference type="CDD" id="cd06926">
    <property type="entry name" value="RNAP_II_RPB11"/>
    <property type="match status" value="1"/>
</dbReference>
<dbReference type="AlphaFoldDB" id="A0A267ELG0"/>
<keyword evidence="8" id="KW-1185">Reference proteome</keyword>
<evidence type="ECO:0000313" key="7">
    <source>
        <dbReference type="EMBL" id="PAA61727.1"/>
    </source>
</evidence>
<accession>A0A267ELG0</accession>
<feature type="non-terminal residue" evidence="7">
    <location>
        <position position="1"/>
    </location>
</feature>
<dbReference type="InterPro" id="IPR036603">
    <property type="entry name" value="RBP11-like"/>
</dbReference>
<dbReference type="PANTHER" id="PTHR13946:SF16">
    <property type="entry name" value="DNA-DIRECTED RNA POLYMERASE II SUBUNIT RPB11"/>
    <property type="match status" value="1"/>
</dbReference>
<evidence type="ECO:0000256" key="1">
    <source>
        <dbReference type="ARBA" id="ARBA00004123"/>
    </source>
</evidence>
<protein>
    <recommendedName>
        <fullName evidence="6">DNA-directed RNA polymerase RBP11-like dimerisation domain-containing protein</fullName>
    </recommendedName>
</protein>
<dbReference type="InterPro" id="IPR022905">
    <property type="entry name" value="Rpo11-like"/>
</dbReference>
<name>A0A267ELG0_9PLAT</name>
<feature type="domain" description="DNA-directed RNA polymerase RBP11-like dimerisation" evidence="6">
    <location>
        <begin position="34"/>
        <end position="106"/>
    </location>
</feature>
<dbReference type="EMBL" id="NIVC01002002">
    <property type="protein sequence ID" value="PAA61727.1"/>
    <property type="molecule type" value="Genomic_DNA"/>
</dbReference>
<dbReference type="InterPro" id="IPR008193">
    <property type="entry name" value="RNA_pol_Rpb11_13-16kDa_CS"/>
</dbReference>
<dbReference type="Proteomes" id="UP000215902">
    <property type="component" value="Unassembled WGS sequence"/>
</dbReference>
<dbReference type="OrthoDB" id="10248581at2759"/>
<evidence type="ECO:0000256" key="4">
    <source>
        <dbReference type="ARBA" id="ARBA00023242"/>
    </source>
</evidence>
<dbReference type="GO" id="GO:0046983">
    <property type="term" value="F:protein dimerization activity"/>
    <property type="evidence" value="ECO:0007669"/>
    <property type="project" value="InterPro"/>
</dbReference>
<dbReference type="GO" id="GO:0003899">
    <property type="term" value="F:DNA-directed RNA polymerase activity"/>
    <property type="evidence" value="ECO:0007669"/>
    <property type="project" value="InterPro"/>
</dbReference>
<evidence type="ECO:0000256" key="2">
    <source>
        <dbReference type="ARBA" id="ARBA00022478"/>
    </source>
</evidence>
<keyword evidence="4" id="KW-0539">Nucleus</keyword>
<evidence type="ECO:0000256" key="3">
    <source>
        <dbReference type="ARBA" id="ARBA00023163"/>
    </source>
</evidence>
<gene>
    <name evidence="7" type="ORF">BOX15_Mlig030838g2</name>
</gene>
<dbReference type="GO" id="GO:0003677">
    <property type="term" value="F:DNA binding"/>
    <property type="evidence" value="ECO:0007669"/>
    <property type="project" value="InterPro"/>
</dbReference>
<dbReference type="Pfam" id="PF13656">
    <property type="entry name" value="RNA_pol_L_2"/>
    <property type="match status" value="1"/>
</dbReference>
<dbReference type="Gene3D" id="3.30.1360.10">
    <property type="entry name" value="RNA polymerase, RBP11-like subunit"/>
    <property type="match status" value="1"/>
</dbReference>
<sequence length="114" mass="12849">TDTMNAPQPWESFLLEEGQKKVVMQRDTKVPNAALFIINKEDHTLGNLLTTQLLKDPGVIFAGYKMPHPMEFRVMIRVQTVPDYLPQDAFNHAISDLISEISGLEEGFKAGLYS</sequence>
<organism evidence="7 8">
    <name type="scientific">Macrostomum lignano</name>
    <dbReference type="NCBI Taxonomy" id="282301"/>
    <lineage>
        <taxon>Eukaryota</taxon>
        <taxon>Metazoa</taxon>
        <taxon>Spiralia</taxon>
        <taxon>Lophotrochozoa</taxon>
        <taxon>Platyhelminthes</taxon>
        <taxon>Rhabditophora</taxon>
        <taxon>Macrostomorpha</taxon>
        <taxon>Macrostomida</taxon>
        <taxon>Macrostomidae</taxon>
        <taxon>Macrostomum</taxon>
    </lineage>
</organism>
<comment type="caution">
    <text evidence="7">The sequence shown here is derived from an EMBL/GenBank/DDBJ whole genome shotgun (WGS) entry which is preliminary data.</text>
</comment>
<dbReference type="STRING" id="282301.A0A267ELG0"/>
<dbReference type="FunFam" id="3.30.1360.10:FF:000003">
    <property type="entry name" value="DNA-directed RNA polymerase II subunit RPB11"/>
    <property type="match status" value="1"/>
</dbReference>
<dbReference type="GO" id="GO:0005665">
    <property type="term" value="C:RNA polymerase II, core complex"/>
    <property type="evidence" value="ECO:0007669"/>
    <property type="project" value="InterPro"/>
</dbReference>
<comment type="similarity">
    <text evidence="5">Belongs to the archaeal Rpo11/eukaryotic RPB11/RPC19 RNA polymerase subunit family.</text>
</comment>
<evidence type="ECO:0000259" key="6">
    <source>
        <dbReference type="Pfam" id="PF13656"/>
    </source>
</evidence>
<reference evidence="7 8" key="1">
    <citation type="submission" date="2017-06" db="EMBL/GenBank/DDBJ databases">
        <title>A platform for efficient transgenesis in Macrostomum lignano, a flatworm model organism for stem cell research.</title>
        <authorList>
            <person name="Berezikov E."/>
        </authorList>
    </citation>
    <scope>NUCLEOTIDE SEQUENCE [LARGE SCALE GENOMIC DNA]</scope>
    <source>
        <strain evidence="7">DV1</strain>
        <tissue evidence="7">Whole organism</tissue>
    </source>
</reference>
<dbReference type="SUPFAM" id="SSF55257">
    <property type="entry name" value="RBP11-like subunits of RNA polymerase"/>
    <property type="match status" value="1"/>
</dbReference>
<keyword evidence="2" id="KW-0240">DNA-directed RNA polymerase</keyword>
<comment type="subcellular location">
    <subcellularLocation>
        <location evidence="1">Nucleus</location>
    </subcellularLocation>
</comment>
<evidence type="ECO:0000256" key="5">
    <source>
        <dbReference type="ARBA" id="ARBA00025751"/>
    </source>
</evidence>
<dbReference type="InterPro" id="IPR037685">
    <property type="entry name" value="RBP11"/>
</dbReference>
<keyword evidence="3" id="KW-0804">Transcription</keyword>
<proteinExistence type="inferred from homology"/>
<evidence type="ECO:0000313" key="8">
    <source>
        <dbReference type="Proteomes" id="UP000215902"/>
    </source>
</evidence>
<dbReference type="HAMAP" id="MF_00261">
    <property type="entry name" value="RNApol_arch_Rpo11"/>
    <property type="match status" value="1"/>
</dbReference>